<dbReference type="NCBIfam" id="TIGR01215">
    <property type="entry name" value="minE"/>
    <property type="match status" value="1"/>
</dbReference>
<dbReference type="Pfam" id="PF03776">
    <property type="entry name" value="MinE"/>
    <property type="match status" value="1"/>
</dbReference>
<sequence>MRMSLFSLIFGNKPKTAAIAKERLQLIIAHERGVGTSTPDFLPALQQELMTVISKYVSVNAEDIKVSLEKQGNFEVLEVNIVMPDKTSKL</sequence>
<dbReference type="HAMAP" id="MF_00262">
    <property type="entry name" value="MinE"/>
    <property type="match status" value="1"/>
</dbReference>
<accession>A0A1A8XL22</accession>
<reference evidence="7 8" key="1">
    <citation type="submission" date="2016-06" db="EMBL/GenBank/DDBJ databases">
        <authorList>
            <person name="Kjaerup R.B."/>
            <person name="Dalgaard T.S."/>
            <person name="Juul-Madsen H.R."/>
        </authorList>
    </citation>
    <scope>NUCLEOTIDE SEQUENCE [LARGE SCALE GENOMIC DNA]</scope>
    <source>
        <strain evidence="7">3</strain>
    </source>
</reference>
<evidence type="ECO:0000313" key="7">
    <source>
        <dbReference type="EMBL" id="SBT05376.1"/>
    </source>
</evidence>
<gene>
    <name evidence="6 7" type="primary">minE</name>
    <name evidence="7" type="ORF">ACCAA_200120</name>
</gene>
<dbReference type="NCBIfam" id="NF001422">
    <property type="entry name" value="PRK00296.1"/>
    <property type="match status" value="1"/>
</dbReference>
<evidence type="ECO:0000256" key="2">
    <source>
        <dbReference type="ARBA" id="ARBA00020112"/>
    </source>
</evidence>
<dbReference type="Gene3D" id="3.30.1070.10">
    <property type="entry name" value="Cell division topological specificity factor MinE"/>
    <property type="match status" value="1"/>
</dbReference>
<protein>
    <recommendedName>
        <fullName evidence="2 6">Cell division topological specificity factor</fullName>
    </recommendedName>
</protein>
<evidence type="ECO:0000256" key="5">
    <source>
        <dbReference type="ARBA" id="ARBA00025265"/>
    </source>
</evidence>
<name>A0A1A8XL22_9PROT</name>
<evidence type="ECO:0000256" key="1">
    <source>
        <dbReference type="ARBA" id="ARBA00008168"/>
    </source>
</evidence>
<dbReference type="InterPro" id="IPR005527">
    <property type="entry name" value="MinE"/>
</dbReference>
<evidence type="ECO:0000256" key="4">
    <source>
        <dbReference type="ARBA" id="ARBA00023306"/>
    </source>
</evidence>
<dbReference type="FunFam" id="3.30.1070.10:FF:000001">
    <property type="entry name" value="Cell division topological specificity factor"/>
    <property type="match status" value="1"/>
</dbReference>
<dbReference type="InterPro" id="IPR036707">
    <property type="entry name" value="MinE_sf"/>
</dbReference>
<dbReference type="STRING" id="1860102.ACCAA_200120"/>
<dbReference type="SUPFAM" id="SSF55229">
    <property type="entry name" value="Cell division protein MinE topological specificity domain"/>
    <property type="match status" value="1"/>
</dbReference>
<evidence type="ECO:0000256" key="6">
    <source>
        <dbReference type="HAMAP-Rule" id="MF_00262"/>
    </source>
</evidence>
<dbReference type="NCBIfam" id="NF010595">
    <property type="entry name" value="PRK13989.1"/>
    <property type="match status" value="1"/>
</dbReference>
<comment type="function">
    <text evidence="5 6">Prevents the cell division inhibition by proteins MinC and MinD at internal division sites while permitting inhibition at polar sites. This ensures cell division at the proper site by restricting the formation of a division septum at the midpoint of the long axis of the cell.</text>
</comment>
<organism evidence="7 8">
    <name type="scientific">Candidatus Accumulibacter aalborgensis</name>
    <dbReference type="NCBI Taxonomy" id="1860102"/>
    <lineage>
        <taxon>Bacteria</taxon>
        <taxon>Pseudomonadati</taxon>
        <taxon>Pseudomonadota</taxon>
        <taxon>Betaproteobacteria</taxon>
        <taxon>Candidatus Accumulibacter</taxon>
    </lineage>
</organism>
<evidence type="ECO:0000313" key="8">
    <source>
        <dbReference type="Proteomes" id="UP000199169"/>
    </source>
</evidence>
<dbReference type="Proteomes" id="UP000199169">
    <property type="component" value="Unassembled WGS sequence"/>
</dbReference>
<proteinExistence type="inferred from homology"/>
<dbReference type="AlphaFoldDB" id="A0A1A8XL22"/>
<dbReference type="GO" id="GO:0051301">
    <property type="term" value="P:cell division"/>
    <property type="evidence" value="ECO:0007669"/>
    <property type="project" value="UniProtKB-KW"/>
</dbReference>
<dbReference type="EMBL" id="FLQX01000095">
    <property type="protein sequence ID" value="SBT05376.1"/>
    <property type="molecule type" value="Genomic_DNA"/>
</dbReference>
<dbReference type="GO" id="GO:0042802">
    <property type="term" value="F:identical protein binding"/>
    <property type="evidence" value="ECO:0007669"/>
    <property type="project" value="UniProtKB-ARBA"/>
</dbReference>
<keyword evidence="4 6" id="KW-0131">Cell cycle</keyword>
<keyword evidence="3 6" id="KW-0132">Cell division</keyword>
<dbReference type="GO" id="GO:0032955">
    <property type="term" value="P:regulation of division septum assembly"/>
    <property type="evidence" value="ECO:0007669"/>
    <property type="project" value="InterPro"/>
</dbReference>
<evidence type="ECO:0000256" key="3">
    <source>
        <dbReference type="ARBA" id="ARBA00022618"/>
    </source>
</evidence>
<comment type="similarity">
    <text evidence="1 6">Belongs to the MinE family.</text>
</comment>
<keyword evidence="8" id="KW-1185">Reference proteome</keyword>